<sequence>MKKPHPCSDCGRTFSTARYLTKHKRIHSGIKPFCCPHCDKRYTRSDQLKVHIMTFSAEETLREHMQLHKGEKPFHCLQCEKRYSTSDELKEHMMSHTEEKPNFPLVSENRSSHTTALTVGLTLIRWKPLDTRSLLNCLI</sequence>
<dbReference type="GO" id="GO:0008270">
    <property type="term" value="F:zinc ion binding"/>
    <property type="evidence" value="ECO:0007669"/>
    <property type="project" value="UniProtKB-KW"/>
</dbReference>
<dbReference type="PROSITE" id="PS00028">
    <property type="entry name" value="ZINC_FINGER_C2H2_1"/>
    <property type="match status" value="2"/>
</dbReference>
<dbReference type="STRING" id="62062.ENSHHUP00000080773"/>
<dbReference type="SUPFAM" id="SSF57667">
    <property type="entry name" value="beta-beta-alpha zinc fingers"/>
    <property type="match status" value="2"/>
</dbReference>
<keyword evidence="3" id="KW-0677">Repeat</keyword>
<evidence type="ECO:0000256" key="5">
    <source>
        <dbReference type="ARBA" id="ARBA00022833"/>
    </source>
</evidence>
<dbReference type="InterPro" id="IPR050331">
    <property type="entry name" value="Zinc_finger"/>
</dbReference>
<evidence type="ECO:0000256" key="2">
    <source>
        <dbReference type="ARBA" id="ARBA00022723"/>
    </source>
</evidence>
<feature type="domain" description="C2H2-type" evidence="8">
    <location>
        <begin position="33"/>
        <end position="73"/>
    </location>
</feature>
<dbReference type="GeneTree" id="ENSGT00950000182774"/>
<keyword evidence="4 7" id="KW-0863">Zinc-finger</keyword>
<dbReference type="FunFam" id="3.30.160.60:FF:000065">
    <property type="entry name" value="B-cell CLL/lymphoma 6, member B"/>
    <property type="match status" value="1"/>
</dbReference>
<feature type="domain" description="C2H2-type" evidence="8">
    <location>
        <begin position="5"/>
        <end position="32"/>
    </location>
</feature>
<dbReference type="FunFam" id="3.30.160.60:FF:000478">
    <property type="entry name" value="Zinc finger protein 133"/>
    <property type="match status" value="1"/>
</dbReference>
<protein>
    <recommendedName>
        <fullName evidence="8">C2H2-type domain-containing protein</fullName>
    </recommendedName>
</protein>
<dbReference type="GO" id="GO:0010468">
    <property type="term" value="P:regulation of gene expression"/>
    <property type="evidence" value="ECO:0007669"/>
    <property type="project" value="TreeGrafter"/>
</dbReference>
<dbReference type="PANTHER" id="PTHR16515:SF58">
    <property type="entry name" value="ZINC FINGER PROTEIN 22"/>
    <property type="match status" value="1"/>
</dbReference>
<evidence type="ECO:0000313" key="10">
    <source>
        <dbReference type="Proteomes" id="UP000314982"/>
    </source>
</evidence>
<evidence type="ECO:0000313" key="9">
    <source>
        <dbReference type="Ensembl" id="ENSHHUP00000080773.1"/>
    </source>
</evidence>
<dbReference type="InterPro" id="IPR036236">
    <property type="entry name" value="Znf_C2H2_sf"/>
</dbReference>
<dbReference type="Ensembl" id="ENSHHUT00000083351.1">
    <property type="protein sequence ID" value="ENSHHUP00000080773.1"/>
    <property type="gene ID" value="ENSHHUG00000046982.1"/>
</dbReference>
<dbReference type="Proteomes" id="UP000314982">
    <property type="component" value="Unassembled WGS sequence"/>
</dbReference>
<evidence type="ECO:0000256" key="1">
    <source>
        <dbReference type="ARBA" id="ARBA00004123"/>
    </source>
</evidence>
<dbReference type="FunFam" id="3.30.160.60:FF:001290">
    <property type="entry name" value="Zinc finger 45-like"/>
    <property type="match status" value="1"/>
</dbReference>
<dbReference type="Pfam" id="PF00096">
    <property type="entry name" value="zf-C2H2"/>
    <property type="match status" value="3"/>
</dbReference>
<reference evidence="9" key="3">
    <citation type="submission" date="2025-09" db="UniProtKB">
        <authorList>
            <consortium name="Ensembl"/>
        </authorList>
    </citation>
    <scope>IDENTIFICATION</scope>
</reference>
<feature type="domain" description="C2H2-type" evidence="8">
    <location>
        <begin position="74"/>
        <end position="101"/>
    </location>
</feature>
<evidence type="ECO:0000256" key="7">
    <source>
        <dbReference type="PROSITE-ProRule" id="PRU00042"/>
    </source>
</evidence>
<evidence type="ECO:0000259" key="8">
    <source>
        <dbReference type="PROSITE" id="PS50157"/>
    </source>
</evidence>
<dbReference type="GO" id="GO:0005634">
    <property type="term" value="C:nucleus"/>
    <property type="evidence" value="ECO:0007669"/>
    <property type="project" value="UniProtKB-SubCell"/>
</dbReference>
<organism evidence="9 10">
    <name type="scientific">Hucho hucho</name>
    <name type="common">huchen</name>
    <dbReference type="NCBI Taxonomy" id="62062"/>
    <lineage>
        <taxon>Eukaryota</taxon>
        <taxon>Metazoa</taxon>
        <taxon>Chordata</taxon>
        <taxon>Craniata</taxon>
        <taxon>Vertebrata</taxon>
        <taxon>Euteleostomi</taxon>
        <taxon>Actinopterygii</taxon>
        <taxon>Neopterygii</taxon>
        <taxon>Teleostei</taxon>
        <taxon>Protacanthopterygii</taxon>
        <taxon>Salmoniformes</taxon>
        <taxon>Salmonidae</taxon>
        <taxon>Salmoninae</taxon>
        <taxon>Hucho</taxon>
    </lineage>
</organism>
<keyword evidence="2" id="KW-0479">Metal-binding</keyword>
<dbReference type="PROSITE" id="PS50157">
    <property type="entry name" value="ZINC_FINGER_C2H2_2"/>
    <property type="match status" value="3"/>
</dbReference>
<dbReference type="AlphaFoldDB" id="A0A4W5R4B8"/>
<name>A0A4W5R4B8_9TELE</name>
<proteinExistence type="predicted"/>
<dbReference type="PANTHER" id="PTHR16515">
    <property type="entry name" value="PR DOMAIN ZINC FINGER PROTEIN"/>
    <property type="match status" value="1"/>
</dbReference>
<keyword evidence="5" id="KW-0862">Zinc</keyword>
<comment type="subcellular location">
    <subcellularLocation>
        <location evidence="1">Nucleus</location>
    </subcellularLocation>
</comment>
<reference evidence="10" key="1">
    <citation type="submission" date="2018-06" db="EMBL/GenBank/DDBJ databases">
        <title>Genome assembly of Danube salmon.</title>
        <authorList>
            <person name="Macqueen D.J."/>
            <person name="Gundappa M.K."/>
        </authorList>
    </citation>
    <scope>NUCLEOTIDE SEQUENCE [LARGE SCALE GENOMIC DNA]</scope>
</reference>
<reference evidence="9" key="2">
    <citation type="submission" date="2025-08" db="UniProtKB">
        <authorList>
            <consortium name="Ensembl"/>
        </authorList>
    </citation>
    <scope>IDENTIFICATION</scope>
</reference>
<evidence type="ECO:0000256" key="6">
    <source>
        <dbReference type="ARBA" id="ARBA00023242"/>
    </source>
</evidence>
<accession>A0A4W5R4B8</accession>
<evidence type="ECO:0000256" key="4">
    <source>
        <dbReference type="ARBA" id="ARBA00022771"/>
    </source>
</evidence>
<keyword evidence="10" id="KW-1185">Reference proteome</keyword>
<evidence type="ECO:0000256" key="3">
    <source>
        <dbReference type="ARBA" id="ARBA00022737"/>
    </source>
</evidence>
<dbReference type="SMART" id="SM00355">
    <property type="entry name" value="ZnF_C2H2"/>
    <property type="match status" value="3"/>
</dbReference>
<keyword evidence="6" id="KW-0539">Nucleus</keyword>
<dbReference type="Gene3D" id="3.30.160.60">
    <property type="entry name" value="Classic Zinc Finger"/>
    <property type="match status" value="3"/>
</dbReference>
<dbReference type="InterPro" id="IPR013087">
    <property type="entry name" value="Znf_C2H2_type"/>
</dbReference>